<evidence type="ECO:0000256" key="3">
    <source>
        <dbReference type="ARBA" id="ARBA00014804"/>
    </source>
</evidence>
<evidence type="ECO:0000256" key="2">
    <source>
        <dbReference type="ARBA" id="ARBA00008187"/>
    </source>
</evidence>
<dbReference type="STRING" id="58919.A0A316ZD35"/>
<dbReference type="GO" id="GO:0000811">
    <property type="term" value="C:GINS complex"/>
    <property type="evidence" value="ECO:0007669"/>
    <property type="project" value="TreeGrafter"/>
</dbReference>
<protein>
    <recommendedName>
        <fullName evidence="3">DNA replication complex GINS protein SLD5</fullName>
    </recommendedName>
</protein>
<evidence type="ECO:0000256" key="4">
    <source>
        <dbReference type="ARBA" id="ARBA00022705"/>
    </source>
</evidence>
<proteinExistence type="inferred from homology"/>
<keyword evidence="10" id="KW-1185">Reference proteome</keyword>
<dbReference type="GeneID" id="37269469"/>
<dbReference type="AlphaFoldDB" id="A0A316ZD35"/>
<dbReference type="CDD" id="cd11711">
    <property type="entry name" value="GINS_A_Sld5"/>
    <property type="match status" value="1"/>
</dbReference>
<feature type="domain" description="DNA replication complex GINS protein SLD5 C-terminal" evidence="8">
    <location>
        <begin position="232"/>
        <end position="285"/>
    </location>
</feature>
<evidence type="ECO:0000256" key="1">
    <source>
        <dbReference type="ARBA" id="ARBA00004123"/>
    </source>
</evidence>
<dbReference type="InterPro" id="IPR036224">
    <property type="entry name" value="GINS_bundle-like_dom_sf"/>
</dbReference>
<feature type="domain" description="GINS subunit" evidence="7">
    <location>
        <begin position="136"/>
        <end position="201"/>
    </location>
</feature>
<accession>A0A316ZD35</accession>
<dbReference type="Gene3D" id="1.20.58.1030">
    <property type="match status" value="1"/>
</dbReference>
<dbReference type="PANTHER" id="PTHR21206:SF0">
    <property type="entry name" value="DNA REPLICATION COMPLEX GINS PROTEIN SLD5"/>
    <property type="match status" value="1"/>
</dbReference>
<dbReference type="InterPro" id="IPR038749">
    <property type="entry name" value="Sld5_GINS_A"/>
</dbReference>
<comment type="subcellular location">
    <subcellularLocation>
        <location evidence="1">Nucleus</location>
    </subcellularLocation>
</comment>
<dbReference type="Proteomes" id="UP000245946">
    <property type="component" value="Unassembled WGS sequence"/>
</dbReference>
<dbReference type="Pfam" id="PF05916">
    <property type="entry name" value="Sld5"/>
    <property type="match status" value="1"/>
</dbReference>
<dbReference type="GO" id="GO:0006261">
    <property type="term" value="P:DNA-templated DNA replication"/>
    <property type="evidence" value="ECO:0007669"/>
    <property type="project" value="InterPro"/>
</dbReference>
<dbReference type="Pfam" id="PF16922">
    <property type="entry name" value="SLD5_C"/>
    <property type="match status" value="1"/>
</dbReference>
<dbReference type="Gene3D" id="3.40.5.60">
    <property type="match status" value="1"/>
</dbReference>
<dbReference type="GO" id="GO:0000727">
    <property type="term" value="P:double-strand break repair via break-induced replication"/>
    <property type="evidence" value="ECO:0007669"/>
    <property type="project" value="TreeGrafter"/>
</dbReference>
<keyword evidence="4" id="KW-0235">DNA replication</keyword>
<feature type="region of interest" description="Disordered" evidence="6">
    <location>
        <begin position="1"/>
        <end position="83"/>
    </location>
</feature>
<sequence length="285" mass="31606">MSNFHALSPVGSPSEASGSQERAPRMRPPRDDNPFLSPSSSPVRRRRAAPASSTRFELDDEEPLNEMAGLGAFDPPGTDPAKAHTRLQNAWVAERAAPELLRWEGTLVDEVCGDIEERVRIMEELAPDEGTSAEEHVRLGIVALDIERARWLVRSYVRARIAKVELFSAHLATSAEARRNLSDLERSYAEKFQELQDKHLRATVADFLPPSLRDLDVVEGSQTGAGSMIITPDLNAPVFIRCRVECGDVRINAEGENASLRAGSIHLLRYRIVRRLIASGHVEML</sequence>
<comment type="similarity">
    <text evidence="2">Belongs to the GINS4/SLD5 family.</text>
</comment>
<evidence type="ECO:0000256" key="6">
    <source>
        <dbReference type="SAM" id="MobiDB-lite"/>
    </source>
</evidence>
<evidence type="ECO:0000259" key="8">
    <source>
        <dbReference type="Pfam" id="PF16922"/>
    </source>
</evidence>
<feature type="compositionally biased region" description="Basic and acidic residues" evidence="6">
    <location>
        <begin position="22"/>
        <end position="33"/>
    </location>
</feature>
<dbReference type="OrthoDB" id="338231at2759"/>
<evidence type="ECO:0000256" key="5">
    <source>
        <dbReference type="ARBA" id="ARBA00023242"/>
    </source>
</evidence>
<name>A0A316ZD35_9BASI</name>
<dbReference type="EMBL" id="KZ819288">
    <property type="protein sequence ID" value="PWN99429.1"/>
    <property type="molecule type" value="Genomic_DNA"/>
</dbReference>
<dbReference type="InterPro" id="IPR031633">
    <property type="entry name" value="SLD5_C"/>
</dbReference>
<gene>
    <name evidence="9" type="ORF">FA09DRAFT_328822</name>
</gene>
<dbReference type="CDD" id="cd21692">
    <property type="entry name" value="GINS_B_Sld5"/>
    <property type="match status" value="1"/>
</dbReference>
<evidence type="ECO:0000259" key="7">
    <source>
        <dbReference type="Pfam" id="PF05916"/>
    </source>
</evidence>
<keyword evidence="5" id="KW-0539">Nucleus</keyword>
<dbReference type="RefSeq" id="XP_025599708.1">
    <property type="nucleotide sequence ID" value="XM_025741925.1"/>
</dbReference>
<dbReference type="InterPro" id="IPR008591">
    <property type="entry name" value="GINS_Sld5"/>
</dbReference>
<dbReference type="PANTHER" id="PTHR21206">
    <property type="entry name" value="SLD5 PROTEIN"/>
    <property type="match status" value="1"/>
</dbReference>
<dbReference type="SUPFAM" id="SSF158573">
    <property type="entry name" value="GINS helical bundle-like"/>
    <property type="match status" value="1"/>
</dbReference>
<organism evidence="9 10">
    <name type="scientific">Tilletiopsis washingtonensis</name>
    <dbReference type="NCBI Taxonomy" id="58919"/>
    <lineage>
        <taxon>Eukaryota</taxon>
        <taxon>Fungi</taxon>
        <taxon>Dikarya</taxon>
        <taxon>Basidiomycota</taxon>
        <taxon>Ustilaginomycotina</taxon>
        <taxon>Exobasidiomycetes</taxon>
        <taxon>Entylomatales</taxon>
        <taxon>Entylomatales incertae sedis</taxon>
        <taxon>Tilletiopsis</taxon>
    </lineage>
</organism>
<evidence type="ECO:0000313" key="9">
    <source>
        <dbReference type="EMBL" id="PWN99429.1"/>
    </source>
</evidence>
<reference evidence="9 10" key="1">
    <citation type="journal article" date="2018" name="Mol. Biol. Evol.">
        <title>Broad Genomic Sampling Reveals a Smut Pathogenic Ancestry of the Fungal Clade Ustilaginomycotina.</title>
        <authorList>
            <person name="Kijpornyongpan T."/>
            <person name="Mondo S.J."/>
            <person name="Barry K."/>
            <person name="Sandor L."/>
            <person name="Lee J."/>
            <person name="Lipzen A."/>
            <person name="Pangilinan J."/>
            <person name="LaButti K."/>
            <person name="Hainaut M."/>
            <person name="Henrissat B."/>
            <person name="Grigoriev I.V."/>
            <person name="Spatafora J.W."/>
            <person name="Aime M.C."/>
        </authorList>
    </citation>
    <scope>NUCLEOTIDE SEQUENCE [LARGE SCALE GENOMIC DNA]</scope>
    <source>
        <strain evidence="9 10">MCA 4186</strain>
    </source>
</reference>
<dbReference type="SUPFAM" id="SSF160059">
    <property type="entry name" value="PriA/YqbF domain"/>
    <property type="match status" value="1"/>
</dbReference>
<dbReference type="InterPro" id="IPR021151">
    <property type="entry name" value="GINS_A"/>
</dbReference>
<evidence type="ECO:0000313" key="10">
    <source>
        <dbReference type="Proteomes" id="UP000245946"/>
    </source>
</evidence>